<accession>A0A9C7EY18</accession>
<reference evidence="1" key="1">
    <citation type="submission" date="2022-10" db="EMBL/GenBank/DDBJ databases">
        <title>Genome sequences of endogenous nimaviruses in decapod crustaceans.</title>
        <authorList>
            <person name="Kawato S."/>
            <person name="Nozaki R."/>
            <person name="Kondo H."/>
            <person name="Hirono I."/>
        </authorList>
    </citation>
    <scope>NUCLEOTIDE SEQUENCE</scope>
    <source>
        <strain evidence="1">Mikawa2016</strain>
    </source>
</reference>
<dbReference type="EMBL" id="LC738870">
    <property type="protein sequence ID" value="BDT61930.1"/>
    <property type="molecule type" value="Genomic_DNA"/>
</dbReference>
<proteinExistence type="predicted"/>
<sequence>MLPYGKEDVRLSCFKTCFLEYLITTLSIFKEAICLNNIKTVDSKSNSKSITDSDSDNQHFLKFKKINFSHSTSERRICLNMYIERDDQFCMEYVVYVLLAIDMFISMLDKTDDKHNNNNDNDDNDANRDNYDGKKTRRSLIDISYINRDVLLAEDCKSCENSLYGFAAALLENRVKPFSFLFLSRNKKNFNDYYAGDPTSVFFTADEIKSISRRIKTSRKNERIKIILSKYRKKIKDDSTKTENGLVLRARATNILIRCDDDNDIFMDVCVHIVDKESYVWIKTIEKQTKQLNKSLIDYLDALVKIDDSVCPDRLRVVNDVIAFKERMTDNTHKYFPTFKFSGSRKYAAISRAIETLANECEPHASTPQYHHTTIKEHCSYVKDNYGSFEPFMNTILPLLINETITNIWFNRLFLLNTQREVATNNDIRSTGFLSFLKGVEREADKTKVMDVLRKFSNVCVTLRRNRLPFPLREYDRPTKRQKNTAVADNRYNESQPLRDIQYIQTLSKGTVNVKSLSSHRTPKISGDIVVGKYGADDIVNETDNNSNTSRRLANIDAGQFLQYFTPIAKGLFAQ</sequence>
<name>A0A9C7EY18_9VIRU</name>
<organism evidence="1">
    <name type="scientific">Penaeus monodon majanivirus A</name>
    <dbReference type="NCBI Taxonomy" id="2984271"/>
    <lineage>
        <taxon>Viruses</taxon>
        <taxon>Viruses incertae sedis</taxon>
        <taxon>Naldaviricetes</taxon>
        <taxon>Nimaviridae</taxon>
    </lineage>
</organism>
<evidence type="ECO:0000313" key="1">
    <source>
        <dbReference type="EMBL" id="BDT61930.1"/>
    </source>
</evidence>
<protein>
    <submittedName>
        <fullName evidence="1">Semaphorin-1A-like protein</fullName>
    </submittedName>
</protein>